<dbReference type="GO" id="GO:0008897">
    <property type="term" value="F:holo-[acyl-carrier-protein] synthase activity"/>
    <property type="evidence" value="ECO:0007669"/>
    <property type="project" value="InterPro"/>
</dbReference>
<evidence type="ECO:0000259" key="14">
    <source>
        <dbReference type="Pfam" id="PF01648"/>
    </source>
</evidence>
<comment type="caution">
    <text evidence="16">The sequence shown here is derived from an EMBL/GenBank/DDBJ whole genome shotgun (WGS) entry which is preliminary data.</text>
</comment>
<dbReference type="InterPro" id="IPR003542">
    <property type="entry name" value="Enbac_synth_compD-like"/>
</dbReference>
<dbReference type="PANTHER" id="PTHR38096">
    <property type="entry name" value="ENTEROBACTIN SYNTHASE COMPONENT D"/>
    <property type="match status" value="1"/>
</dbReference>
<keyword evidence="17" id="KW-1185">Reference proteome</keyword>
<dbReference type="OrthoDB" id="9808281at2"/>
<dbReference type="SUPFAM" id="SSF56214">
    <property type="entry name" value="4'-phosphopantetheinyl transferase"/>
    <property type="match status" value="2"/>
</dbReference>
<evidence type="ECO:0000256" key="4">
    <source>
        <dbReference type="ARBA" id="ARBA00011503"/>
    </source>
</evidence>
<keyword evidence="13" id="KW-0479">Metal-binding</keyword>
<dbReference type="Gene3D" id="3.90.470.20">
    <property type="entry name" value="4'-phosphopantetheinyl transferase domain"/>
    <property type="match status" value="2"/>
</dbReference>
<feature type="binding site" evidence="13">
    <location>
        <position position="132"/>
    </location>
    <ligand>
        <name>Mg(2+)</name>
        <dbReference type="ChEBI" id="CHEBI:18420"/>
    </ligand>
</feature>
<organism evidence="16 17">
    <name type="scientific">Longibacter salinarum</name>
    <dbReference type="NCBI Taxonomy" id="1850348"/>
    <lineage>
        <taxon>Bacteria</taxon>
        <taxon>Pseudomonadati</taxon>
        <taxon>Rhodothermota</taxon>
        <taxon>Rhodothermia</taxon>
        <taxon>Rhodothermales</taxon>
        <taxon>Salisaetaceae</taxon>
        <taxon>Longibacter</taxon>
    </lineage>
</organism>
<dbReference type="Proteomes" id="UP000220102">
    <property type="component" value="Unassembled WGS sequence"/>
</dbReference>
<proteinExistence type="inferred from homology"/>
<keyword evidence="13" id="KW-0460">Magnesium</keyword>
<evidence type="ECO:0000256" key="8">
    <source>
        <dbReference type="ARBA" id="ARBA00029894"/>
    </source>
</evidence>
<comment type="cofactor">
    <cofactor evidence="13">
        <name>Mg(2+)</name>
        <dbReference type="ChEBI" id="CHEBI:18420"/>
    </cofactor>
</comment>
<evidence type="ECO:0000256" key="5">
    <source>
        <dbReference type="ARBA" id="ARBA00019087"/>
    </source>
</evidence>
<dbReference type="InterPro" id="IPR008278">
    <property type="entry name" value="4-PPantetheinyl_Trfase_dom"/>
</dbReference>
<feature type="domain" description="4'-phosphopantetheinyl transferase N-terminal" evidence="15">
    <location>
        <begin position="63"/>
        <end position="124"/>
    </location>
</feature>
<feature type="domain" description="4'-phosphopantetheinyl transferase" evidence="14">
    <location>
        <begin position="128"/>
        <end position="195"/>
    </location>
</feature>
<feature type="binding site" evidence="12">
    <location>
        <position position="179"/>
    </location>
    <ligand>
        <name>CoA</name>
        <dbReference type="ChEBI" id="CHEBI:57287"/>
    </ligand>
</feature>
<evidence type="ECO:0000259" key="15">
    <source>
        <dbReference type="Pfam" id="PF17837"/>
    </source>
</evidence>
<feature type="binding site" evidence="13">
    <location>
        <position position="134"/>
    </location>
    <ligand>
        <name>Mg(2+)</name>
        <dbReference type="ChEBI" id="CHEBI:18420"/>
    </ligand>
</feature>
<feature type="binding site" evidence="12">
    <location>
        <position position="66"/>
    </location>
    <ligand>
        <name>CoA</name>
        <dbReference type="ChEBI" id="CHEBI:57287"/>
    </ligand>
</feature>
<sequence>MTEPHPGRKEPMTGAWLRAEQRLRSVLGDDVQLQAVAYDDDRAATWRTWLSVEERSCLETFGAEKRQREFIAGRAAARDLIGKEEEIDPADVRLKVADDGAVDVPDLMWHLSIAHCGPHAVAALSPTPVGTDLEAIAERDAGLERFLMHPEDERLLATLPYEHDASLILVWTIKESVLKARRSGFRTSPKKLNIDVGVHSGDVVEGMSVEKENAPPMTGQAFVTVDDGGVWKVAYTRVDPDEGEKDTYWWSVAIPE</sequence>
<dbReference type="Pfam" id="PF17837">
    <property type="entry name" value="4PPT_N"/>
    <property type="match status" value="1"/>
</dbReference>
<feature type="binding site" evidence="12">
    <location>
        <position position="175"/>
    </location>
    <ligand>
        <name>CoA</name>
        <dbReference type="ChEBI" id="CHEBI:57287"/>
    </ligand>
</feature>
<evidence type="ECO:0000256" key="3">
    <source>
        <dbReference type="ARBA" id="ARBA00008342"/>
    </source>
</evidence>
<reference evidence="16 17" key="1">
    <citation type="submission" date="2017-10" db="EMBL/GenBank/DDBJ databases">
        <title>Draft genome of Longibacter Salinarum.</title>
        <authorList>
            <person name="Goh K.M."/>
            <person name="Shamsir M.S."/>
            <person name="Lim S.W."/>
        </authorList>
    </citation>
    <scope>NUCLEOTIDE SEQUENCE [LARGE SCALE GENOMIC DNA]</scope>
    <source>
        <strain evidence="16 17">KCTC 52045</strain>
    </source>
</reference>
<evidence type="ECO:0000256" key="13">
    <source>
        <dbReference type="PIRSR" id="PIRSR603542-2"/>
    </source>
</evidence>
<protein>
    <recommendedName>
        <fullName evidence="5">Enterobactin synthase component D</fullName>
    </recommendedName>
    <alternativeName>
        <fullName evidence="8">4'-phosphopantetheinyl transferase EntD</fullName>
    </alternativeName>
    <alternativeName>
        <fullName evidence="9">Enterochelin synthase D</fullName>
    </alternativeName>
</protein>
<evidence type="ECO:0000256" key="1">
    <source>
        <dbReference type="ARBA" id="ARBA00003937"/>
    </source>
</evidence>
<dbReference type="InterPro" id="IPR041354">
    <property type="entry name" value="4PPT_N"/>
</dbReference>
<feature type="binding site" evidence="12">
    <location>
        <position position="74"/>
    </location>
    <ligand>
        <name>CoA</name>
        <dbReference type="ChEBI" id="CHEBI:57287"/>
    </ligand>
</feature>
<evidence type="ECO:0000313" key="16">
    <source>
        <dbReference type="EMBL" id="PEN12858.1"/>
    </source>
</evidence>
<comment type="pathway">
    <text evidence="2">Siderophore biosynthesis; enterobactin biosynthesis.</text>
</comment>
<evidence type="ECO:0000256" key="12">
    <source>
        <dbReference type="PIRSR" id="PIRSR603542-1"/>
    </source>
</evidence>
<dbReference type="EMBL" id="PDEQ01000006">
    <property type="protein sequence ID" value="PEN12858.1"/>
    <property type="molecule type" value="Genomic_DNA"/>
</dbReference>
<name>A0A2A8CWU4_9BACT</name>
<evidence type="ECO:0000256" key="6">
    <source>
        <dbReference type="ARBA" id="ARBA00022679"/>
    </source>
</evidence>
<comment type="catalytic activity">
    <reaction evidence="11">
        <text>apo-[peptidyl-carrier protein] + CoA = holo-[peptidyl-carrier protein] + adenosine 3',5'-bisphosphate + H(+)</text>
        <dbReference type="Rhea" id="RHEA:46228"/>
        <dbReference type="Rhea" id="RHEA-COMP:11479"/>
        <dbReference type="Rhea" id="RHEA-COMP:11480"/>
        <dbReference type="ChEBI" id="CHEBI:15378"/>
        <dbReference type="ChEBI" id="CHEBI:29999"/>
        <dbReference type="ChEBI" id="CHEBI:57287"/>
        <dbReference type="ChEBI" id="CHEBI:58343"/>
        <dbReference type="ChEBI" id="CHEBI:64479"/>
    </reaction>
</comment>
<dbReference type="GO" id="GO:0005886">
    <property type="term" value="C:plasma membrane"/>
    <property type="evidence" value="ECO:0007669"/>
    <property type="project" value="TreeGrafter"/>
</dbReference>
<keyword evidence="7" id="KW-0259">Enterobactin biosynthesis</keyword>
<comment type="catalytic activity">
    <reaction evidence="10">
        <text>apo-[aryl-carrier protein] + CoA = holo-[aryl-carrier protein] + adenosine 3',5'-bisphosphate + H(+)</text>
        <dbReference type="Rhea" id="RHEA:48404"/>
        <dbReference type="Rhea" id="RHEA-COMP:15903"/>
        <dbReference type="Rhea" id="RHEA-COMP:17557"/>
        <dbReference type="ChEBI" id="CHEBI:15378"/>
        <dbReference type="ChEBI" id="CHEBI:29999"/>
        <dbReference type="ChEBI" id="CHEBI:57287"/>
        <dbReference type="ChEBI" id="CHEBI:58343"/>
        <dbReference type="ChEBI" id="CHEBI:64479"/>
    </reaction>
</comment>
<evidence type="ECO:0000256" key="11">
    <source>
        <dbReference type="ARBA" id="ARBA00049191"/>
    </source>
</evidence>
<comment type="function">
    <text evidence="1">Involved in the biosynthesis of the siderophore enterobactin (enterochelin), which is a macrocyclic trimeric lactone of N-(2,3-dihydroxybenzoyl)-serine. The serine trilactone serves as a scaffolding for the three catechol functionalities that provide hexadentate coordination for the tightly ligated iron(2+) atoms. Plays an essential role in the assembly of the enterobactin by catalyzing the transfer of the 4'-phosphopantetheine (Ppant) moiety from coenzyme A to the apo-domains of both EntB (ArCP domain) and EntF (PCP domain) to yield their holo-forms which make them competent for the activation of 2,3-dihydroxybenzoate (DHB) and L-serine, respectively.</text>
</comment>
<dbReference type="RefSeq" id="WP_098076300.1">
    <property type="nucleotide sequence ID" value="NZ_PDEQ01000006.1"/>
</dbReference>
<evidence type="ECO:0000256" key="10">
    <source>
        <dbReference type="ARBA" id="ARBA00049176"/>
    </source>
</evidence>
<dbReference type="GO" id="GO:0000287">
    <property type="term" value="F:magnesium ion binding"/>
    <property type="evidence" value="ECO:0007669"/>
    <property type="project" value="InterPro"/>
</dbReference>
<keyword evidence="6" id="KW-0808">Transferase</keyword>
<dbReference type="AlphaFoldDB" id="A0A2A8CWU4"/>
<evidence type="ECO:0000256" key="7">
    <source>
        <dbReference type="ARBA" id="ARBA00023191"/>
    </source>
</evidence>
<comment type="subunit">
    <text evidence="4">EntB, EntD, EntE, and EntF form a multienzyme complex called enterobactin synthase.</text>
</comment>
<evidence type="ECO:0000313" key="17">
    <source>
        <dbReference type="Proteomes" id="UP000220102"/>
    </source>
</evidence>
<comment type="similarity">
    <text evidence="3">Belongs to the P-Pant transferase superfamily. EntD family.</text>
</comment>
<feature type="binding site" evidence="12">
    <location>
        <position position="132"/>
    </location>
    <ligand>
        <name>CoA</name>
        <dbReference type="ChEBI" id="CHEBI:57287"/>
    </ligand>
</feature>
<gene>
    <name evidence="16" type="ORF">CRI94_12705</name>
</gene>
<evidence type="ECO:0000256" key="2">
    <source>
        <dbReference type="ARBA" id="ARBA00004993"/>
    </source>
</evidence>
<dbReference type="PANTHER" id="PTHR38096:SF1">
    <property type="entry name" value="ENTEROBACTIN SYNTHASE COMPONENT D"/>
    <property type="match status" value="1"/>
</dbReference>
<dbReference type="InterPro" id="IPR037143">
    <property type="entry name" value="4-PPantetheinyl_Trfase_dom_sf"/>
</dbReference>
<dbReference type="GO" id="GO:0009239">
    <property type="term" value="P:enterobactin biosynthetic process"/>
    <property type="evidence" value="ECO:0007669"/>
    <property type="project" value="UniProtKB-KW"/>
</dbReference>
<dbReference type="Pfam" id="PF01648">
    <property type="entry name" value="ACPS"/>
    <property type="match status" value="1"/>
</dbReference>
<evidence type="ECO:0000256" key="9">
    <source>
        <dbReference type="ARBA" id="ARBA00031996"/>
    </source>
</evidence>
<accession>A0A2A8CWU4</accession>
<dbReference type="GO" id="GO:0009366">
    <property type="term" value="C:enterobactin synthetase complex"/>
    <property type="evidence" value="ECO:0007669"/>
    <property type="project" value="InterPro"/>
</dbReference>